<evidence type="ECO:0000313" key="10">
    <source>
        <dbReference type="EMBL" id="MCU4752341.1"/>
    </source>
</evidence>
<keyword evidence="6" id="KW-0406">Ion transport</keyword>
<feature type="transmembrane region" description="Helical" evidence="8">
    <location>
        <begin position="62"/>
        <end position="84"/>
    </location>
</feature>
<keyword evidence="4 8" id="KW-0812">Transmembrane</keyword>
<gene>
    <name evidence="10" type="ORF">OB919_10130</name>
</gene>
<dbReference type="PANTHER" id="PTHR43562:SF4">
    <property type="entry name" value="NA(+)_H(+) ANTIPORTER NHAS5"/>
    <property type="match status" value="1"/>
</dbReference>
<protein>
    <submittedName>
        <fullName evidence="10">Cation:proton antiporter</fullName>
    </submittedName>
</protein>
<dbReference type="Pfam" id="PF00999">
    <property type="entry name" value="Na_H_Exchanger"/>
    <property type="match status" value="1"/>
</dbReference>
<dbReference type="PANTHER" id="PTHR43562">
    <property type="entry name" value="NAPA-TYPE SODIUM/HYDROGEN ANTIPORTER"/>
    <property type="match status" value="1"/>
</dbReference>
<comment type="subcellular location">
    <subcellularLocation>
        <location evidence="1">Membrane</location>
        <topology evidence="1">Multi-pass membrane protein</topology>
    </subcellularLocation>
</comment>
<dbReference type="GO" id="GO:1902600">
    <property type="term" value="P:proton transmembrane transport"/>
    <property type="evidence" value="ECO:0007669"/>
    <property type="project" value="InterPro"/>
</dbReference>
<dbReference type="Proteomes" id="UP001321047">
    <property type="component" value="Unassembled WGS sequence"/>
</dbReference>
<keyword evidence="11" id="KW-1185">Reference proteome</keyword>
<feature type="transmembrane region" description="Helical" evidence="8">
    <location>
        <begin position="220"/>
        <end position="238"/>
    </location>
</feature>
<feature type="transmembrane region" description="Helical" evidence="8">
    <location>
        <begin position="244"/>
        <end position="259"/>
    </location>
</feature>
<dbReference type="AlphaFoldDB" id="A0AAP2Z7W1"/>
<feature type="domain" description="Cation/H+ exchanger transmembrane" evidence="9">
    <location>
        <begin position="21"/>
        <end position="379"/>
    </location>
</feature>
<organism evidence="10 11">
    <name type="scientific">Natronosalvus hydrolyticus</name>
    <dbReference type="NCBI Taxonomy" id="2979988"/>
    <lineage>
        <taxon>Archaea</taxon>
        <taxon>Methanobacteriati</taxon>
        <taxon>Methanobacteriota</taxon>
        <taxon>Stenosarchaea group</taxon>
        <taxon>Halobacteria</taxon>
        <taxon>Halobacteriales</taxon>
        <taxon>Natrialbaceae</taxon>
        <taxon>Natronosalvus</taxon>
    </lineage>
</organism>
<keyword evidence="2" id="KW-0813">Transport</keyword>
<feature type="transmembrane region" description="Helical" evidence="8">
    <location>
        <begin position="271"/>
        <end position="289"/>
    </location>
</feature>
<evidence type="ECO:0000256" key="3">
    <source>
        <dbReference type="ARBA" id="ARBA00022449"/>
    </source>
</evidence>
<proteinExistence type="predicted"/>
<reference evidence="10 11" key="1">
    <citation type="submission" date="2022-09" db="EMBL/GenBank/DDBJ databases">
        <title>Enrichment on poylsaccharides allowed isolation of novel metabolic and taxonomic groups of Haloarchaea.</title>
        <authorList>
            <person name="Sorokin D.Y."/>
            <person name="Elcheninov A.G."/>
            <person name="Khizhniak T.V."/>
            <person name="Kolganova T.V."/>
            <person name="Kublanov I.V."/>
        </authorList>
    </citation>
    <scope>NUCLEOTIDE SEQUENCE [LARGE SCALE GENOMIC DNA]</scope>
    <source>
        <strain evidence="10 11">AArc-curdl1</strain>
    </source>
</reference>
<evidence type="ECO:0000259" key="9">
    <source>
        <dbReference type="Pfam" id="PF00999"/>
    </source>
</evidence>
<dbReference type="EMBL" id="JAOPJZ010000006">
    <property type="protein sequence ID" value="MCU4752341.1"/>
    <property type="molecule type" value="Genomic_DNA"/>
</dbReference>
<evidence type="ECO:0000256" key="7">
    <source>
        <dbReference type="ARBA" id="ARBA00023136"/>
    </source>
</evidence>
<feature type="transmembrane region" description="Helical" evidence="8">
    <location>
        <begin position="153"/>
        <end position="178"/>
    </location>
</feature>
<name>A0AAP2Z7W1_9EURY</name>
<dbReference type="GO" id="GO:0016020">
    <property type="term" value="C:membrane"/>
    <property type="evidence" value="ECO:0007669"/>
    <property type="project" value="UniProtKB-SubCell"/>
</dbReference>
<feature type="transmembrane region" description="Helical" evidence="8">
    <location>
        <begin position="12"/>
        <end position="30"/>
    </location>
</feature>
<dbReference type="GO" id="GO:0015297">
    <property type="term" value="F:antiporter activity"/>
    <property type="evidence" value="ECO:0007669"/>
    <property type="project" value="UniProtKB-KW"/>
</dbReference>
<dbReference type="InterPro" id="IPR006153">
    <property type="entry name" value="Cation/H_exchanger_TM"/>
</dbReference>
<keyword evidence="3" id="KW-0050">Antiport</keyword>
<feature type="transmembrane region" description="Helical" evidence="8">
    <location>
        <begin position="333"/>
        <end position="355"/>
    </location>
</feature>
<evidence type="ECO:0000256" key="8">
    <source>
        <dbReference type="SAM" id="Phobius"/>
    </source>
</evidence>
<feature type="transmembrane region" description="Helical" evidence="8">
    <location>
        <begin position="37"/>
        <end position="56"/>
    </location>
</feature>
<feature type="transmembrane region" description="Helical" evidence="8">
    <location>
        <begin position="122"/>
        <end position="141"/>
    </location>
</feature>
<evidence type="ECO:0000256" key="6">
    <source>
        <dbReference type="ARBA" id="ARBA00023065"/>
    </source>
</evidence>
<keyword evidence="5 8" id="KW-1133">Transmembrane helix</keyword>
<evidence type="ECO:0000256" key="1">
    <source>
        <dbReference type="ARBA" id="ARBA00004141"/>
    </source>
</evidence>
<sequence length="680" mass="72966">MEPVSGLPIEDPTLIFGLATLSFLLAPLIFQRYRVPGIVGIILVGAAIGDNGLGILARGETIVILGEVGLVYLMFIAGLEINLVRFLEQRSRSMTFGLLSFAIPQAVGTLVGYAVLELSLAAALLYASIFASHTLLAYPVVSRLGIVDDESITATIGGTIITDTLALLVLAVVVAGAGGDLSTAFWLELVLGLAAFFIGVWVLVPRLARWFFRAVDQRGDYEFLFVLSVLFCCAFLASLVHVEPIIGAFLAGLVLNPLIPHSGPLMNRVQFVGNALFIPFFLLSVGMLVDVHAVVAGPAVVTLAASLIVLVVITKFAAAWITARLFEFSRPQLLSMFGLSLGQAAAALAIVLIGIREGIPGFDETMLNAVVLLILVASICSSAVVDRAGRRLARDRESIPTGGWDEPRRVMVAVAPDPQYGRQLIDLATTIRESDSSEPLYAVSVGYGEDDVGGAVAAIEDRLSSVQSYAAGADVPVDPEARIAQSTSGGITRAVRENRISTLLMEWDGRVSRPQRAFGETIDRVLARTTPLVLVSHLQQPLHTTSEVVVIVPPEVVYNDGFDEGLLTAARIASGLSAPLNVLVVGGDETAVSEHIDGLEEGVSAVSRVESWERLETHLEDETGTDTLVVSVSVRRGTMGWEPQLQRLPRTLSGRTDCNFIVLYLADTERTDDRRFLRFE</sequence>
<evidence type="ECO:0000256" key="5">
    <source>
        <dbReference type="ARBA" id="ARBA00022989"/>
    </source>
</evidence>
<feature type="transmembrane region" description="Helical" evidence="8">
    <location>
        <begin position="96"/>
        <end position="116"/>
    </location>
</feature>
<evidence type="ECO:0000313" key="11">
    <source>
        <dbReference type="Proteomes" id="UP001321047"/>
    </source>
</evidence>
<feature type="transmembrane region" description="Helical" evidence="8">
    <location>
        <begin position="295"/>
        <end position="321"/>
    </location>
</feature>
<comment type="caution">
    <text evidence="10">The sequence shown here is derived from an EMBL/GenBank/DDBJ whole genome shotgun (WGS) entry which is preliminary data.</text>
</comment>
<dbReference type="InterPro" id="IPR038770">
    <property type="entry name" value="Na+/solute_symporter_sf"/>
</dbReference>
<accession>A0AAP2Z7W1</accession>
<dbReference type="Gene3D" id="1.20.1530.20">
    <property type="match status" value="1"/>
</dbReference>
<feature type="transmembrane region" description="Helical" evidence="8">
    <location>
        <begin position="367"/>
        <end position="385"/>
    </location>
</feature>
<evidence type="ECO:0000256" key="2">
    <source>
        <dbReference type="ARBA" id="ARBA00022448"/>
    </source>
</evidence>
<evidence type="ECO:0000256" key="4">
    <source>
        <dbReference type="ARBA" id="ARBA00022692"/>
    </source>
</evidence>
<keyword evidence="7 8" id="KW-0472">Membrane</keyword>
<feature type="transmembrane region" description="Helical" evidence="8">
    <location>
        <begin position="184"/>
        <end position="208"/>
    </location>
</feature>